<dbReference type="InterPro" id="IPR008979">
    <property type="entry name" value="Galactose-bd-like_sf"/>
</dbReference>
<dbReference type="Gene3D" id="3.40.50.1110">
    <property type="entry name" value="SGNH hydrolase"/>
    <property type="match status" value="2"/>
</dbReference>
<dbReference type="PANTHER" id="PTHR22901:SF0">
    <property type="entry name" value="SIALATE O-ACETYLESTERASE"/>
    <property type="match status" value="1"/>
</dbReference>
<evidence type="ECO:0000313" key="5">
    <source>
        <dbReference type="EMBL" id="BDI31205.1"/>
    </source>
</evidence>
<feature type="domain" description="Sialate O-acetylesterase" evidence="3">
    <location>
        <begin position="403"/>
        <end position="520"/>
    </location>
</feature>
<evidence type="ECO:0000313" key="6">
    <source>
        <dbReference type="Proteomes" id="UP000287394"/>
    </source>
</evidence>
<dbReference type="InterPro" id="IPR025300">
    <property type="entry name" value="BetaGal_jelly_roll_dom"/>
</dbReference>
<proteinExistence type="predicted"/>
<dbReference type="Proteomes" id="UP000287394">
    <property type="component" value="Chromosome"/>
</dbReference>
<keyword evidence="6" id="KW-1185">Reference proteome</keyword>
<sequence>MASLFSDNMVLQRGQSDPVWGWTTPGAKVTVRIAGKQAVAMADAKGKWVAKLPPLPVGGPYTLDVSGSNQESAKCSNVLVGDVWVCSGQSNMEFGMGYTRDSLQEIAAANYPNIRLMVVPHNLQIDPQARTNTSWAVCTPAAVNTQNGTWNGFSAVGYFFGRELYNDLHTPIGLIQSAFGGTNAESWTSYEALKAHVPDFKPQLAQLDAERAIGAPGWAERQVAKDNAWYQQNDPGSKEGLGWADSSLDVSAWPVMALPGYWETKGVPELANFDGVVWFRREFDVPEDAVGKDITLHFAVDDDDTAWINGVNVGATDLFTVQRAYKIPHGVLKAGRNTIAIRVLDTGGGGGVYGDPSSLSLSVDGGTDIPLAGDWRYKISASIYMASAPPPLAIEANANFPTMLYNGMISPIATYGVKGVLWYQGENNANKPGQYRSLLPALIGDWRAKWGQGDFPFLIVQLAGFQNSGQADDPSWPELRDAQWNTARTVKNAGIVTAIDIGEPTDIHPKNKQEVGRRLALVARHQVYHEKIEDSGPVYQSMKTEGDTVRLTFTHTGGKMTTKNGDPLTGFIIAGADRKWLPATARIDGDTIVVSSPDVKSPVAVRYSWAGYSQSNLIGAAGLPAFPFRTDNWPYLTKE</sequence>
<gene>
    <name evidence="5" type="ORF">CCAX7_32560</name>
</gene>
<dbReference type="Pfam" id="PF03629">
    <property type="entry name" value="SASA"/>
    <property type="match status" value="2"/>
</dbReference>
<accession>A0A402D3Z3</accession>
<keyword evidence="1" id="KW-0378">Hydrolase</keyword>
<dbReference type="SUPFAM" id="SSF49785">
    <property type="entry name" value="Galactose-binding domain-like"/>
    <property type="match status" value="1"/>
</dbReference>
<keyword evidence="2" id="KW-0326">Glycosidase</keyword>
<reference evidence="5 6" key="1">
    <citation type="journal article" date="2019" name="Int. J. Syst. Evol. Microbiol.">
        <title>Capsulimonas corticalis gen. nov., sp. nov., an aerobic capsulated bacterium, of a novel bacterial order, Capsulimonadales ord. nov., of the class Armatimonadia of the phylum Armatimonadetes.</title>
        <authorList>
            <person name="Li J."/>
            <person name="Kudo C."/>
            <person name="Tonouchi A."/>
        </authorList>
    </citation>
    <scope>NUCLEOTIDE SEQUENCE [LARGE SCALE GENOMIC DNA]</scope>
    <source>
        <strain evidence="5 6">AX-7</strain>
    </source>
</reference>
<dbReference type="Pfam" id="PF13364">
    <property type="entry name" value="BetaGal_ABD2"/>
    <property type="match status" value="1"/>
</dbReference>
<feature type="domain" description="Sialate O-acetylesterase" evidence="3">
    <location>
        <begin position="81"/>
        <end position="189"/>
    </location>
</feature>
<dbReference type="SUPFAM" id="SSF52266">
    <property type="entry name" value="SGNH hydrolase"/>
    <property type="match status" value="1"/>
</dbReference>
<dbReference type="InterPro" id="IPR039329">
    <property type="entry name" value="SIAE"/>
</dbReference>
<evidence type="ECO:0000259" key="3">
    <source>
        <dbReference type="Pfam" id="PF03629"/>
    </source>
</evidence>
<evidence type="ECO:0000259" key="4">
    <source>
        <dbReference type="Pfam" id="PF13364"/>
    </source>
</evidence>
<evidence type="ECO:0000256" key="1">
    <source>
        <dbReference type="ARBA" id="ARBA00022801"/>
    </source>
</evidence>
<dbReference type="InterPro" id="IPR036514">
    <property type="entry name" value="SGNH_hydro_sf"/>
</dbReference>
<dbReference type="InterPro" id="IPR005181">
    <property type="entry name" value="SASA"/>
</dbReference>
<dbReference type="AlphaFoldDB" id="A0A402D3Z3"/>
<feature type="domain" description="Beta-galactosidase jelly roll" evidence="4">
    <location>
        <begin position="266"/>
        <end position="347"/>
    </location>
</feature>
<evidence type="ECO:0000256" key="2">
    <source>
        <dbReference type="ARBA" id="ARBA00023295"/>
    </source>
</evidence>
<dbReference type="EMBL" id="AP025739">
    <property type="protein sequence ID" value="BDI31205.1"/>
    <property type="molecule type" value="Genomic_DNA"/>
</dbReference>
<organism evidence="5 6">
    <name type="scientific">Capsulimonas corticalis</name>
    <dbReference type="NCBI Taxonomy" id="2219043"/>
    <lineage>
        <taxon>Bacteria</taxon>
        <taxon>Bacillati</taxon>
        <taxon>Armatimonadota</taxon>
        <taxon>Armatimonadia</taxon>
        <taxon>Capsulimonadales</taxon>
        <taxon>Capsulimonadaceae</taxon>
        <taxon>Capsulimonas</taxon>
    </lineage>
</organism>
<dbReference type="PANTHER" id="PTHR22901">
    <property type="entry name" value="SIALATE O-ACETYLESTERASE"/>
    <property type="match status" value="1"/>
</dbReference>
<dbReference type="KEGG" id="ccot:CCAX7_32560"/>
<dbReference type="GO" id="GO:0001681">
    <property type="term" value="F:sialate O-acetylesterase activity"/>
    <property type="evidence" value="ECO:0007669"/>
    <property type="project" value="InterPro"/>
</dbReference>
<protein>
    <submittedName>
        <fullName evidence="5">9-O-acetylesterase</fullName>
    </submittedName>
</protein>
<name>A0A402D3Z3_9BACT</name>
<dbReference type="GO" id="GO:0004553">
    <property type="term" value="F:hydrolase activity, hydrolyzing O-glycosyl compounds"/>
    <property type="evidence" value="ECO:0007669"/>
    <property type="project" value="UniProtKB-ARBA"/>
</dbReference>
<dbReference type="GO" id="GO:0005975">
    <property type="term" value="P:carbohydrate metabolic process"/>
    <property type="evidence" value="ECO:0007669"/>
    <property type="project" value="TreeGrafter"/>
</dbReference>